<dbReference type="AlphaFoldDB" id="A0A5P8K9E2"/>
<dbReference type="GO" id="GO:0004674">
    <property type="term" value="F:protein serine/threonine kinase activity"/>
    <property type="evidence" value="ECO:0007669"/>
    <property type="project" value="UniProtKB-KW"/>
</dbReference>
<dbReference type="SUPFAM" id="SSF55874">
    <property type="entry name" value="ATPase domain of HSP90 chaperone/DNA topoisomerase II/histidine kinase"/>
    <property type="match status" value="1"/>
</dbReference>
<dbReference type="InterPro" id="IPR003594">
    <property type="entry name" value="HATPase_dom"/>
</dbReference>
<dbReference type="RefSeq" id="WP_152171044.1">
    <property type="nucleotide sequence ID" value="NZ_CP045096.1"/>
</dbReference>
<dbReference type="EMBL" id="CP045096">
    <property type="protein sequence ID" value="QFQ99626.1"/>
    <property type="molecule type" value="Genomic_DNA"/>
</dbReference>
<keyword evidence="1" id="KW-0723">Serine/threonine-protein kinase</keyword>
<dbReference type="PANTHER" id="PTHR35526">
    <property type="entry name" value="ANTI-SIGMA-F FACTOR RSBW-RELATED"/>
    <property type="match status" value="1"/>
</dbReference>
<dbReference type="InterPro" id="IPR050267">
    <property type="entry name" value="Anti-sigma-factor_SerPK"/>
</dbReference>
<keyword evidence="1" id="KW-0808">Transferase</keyword>
<dbReference type="Pfam" id="PF13581">
    <property type="entry name" value="HATPase_c_2"/>
    <property type="match status" value="1"/>
</dbReference>
<accession>A0A5P8K9E2</accession>
<dbReference type="Proteomes" id="UP000327294">
    <property type="component" value="Chromosome"/>
</dbReference>
<protein>
    <submittedName>
        <fullName evidence="3">ATP-binding protein</fullName>
    </submittedName>
</protein>
<dbReference type="InterPro" id="IPR036890">
    <property type="entry name" value="HATPase_C_sf"/>
</dbReference>
<dbReference type="GO" id="GO:0005524">
    <property type="term" value="F:ATP binding"/>
    <property type="evidence" value="ECO:0007669"/>
    <property type="project" value="UniProtKB-KW"/>
</dbReference>
<gene>
    <name evidence="3" type="ORF">F9278_29630</name>
</gene>
<keyword evidence="1" id="KW-0418">Kinase</keyword>
<sequence>MTETAGSRPAQVPAPIPGGTPWLSPAATTYTLFCPPLDSSPHIARDFVTSVLRALGLDTLVDAAALCTSELVTNACVHAKGGGSVLWLAVESWRVRVIVYDGDENPPVIRELTPGGWEEGGRGLYLVDALTEGRWGTAAALPDGGGPVHPDGKAVWFDLAAPRVSLAR</sequence>
<evidence type="ECO:0000313" key="4">
    <source>
        <dbReference type="Proteomes" id="UP000327294"/>
    </source>
</evidence>
<evidence type="ECO:0000256" key="1">
    <source>
        <dbReference type="ARBA" id="ARBA00022527"/>
    </source>
</evidence>
<keyword evidence="4" id="KW-1185">Reference proteome</keyword>
<dbReference type="PANTHER" id="PTHR35526:SF3">
    <property type="entry name" value="ANTI-SIGMA-F FACTOR RSBW"/>
    <property type="match status" value="1"/>
</dbReference>
<keyword evidence="3" id="KW-0547">Nucleotide-binding</keyword>
<reference evidence="3 4" key="1">
    <citation type="submission" date="2019-10" db="EMBL/GenBank/DDBJ databases">
        <title>Streptomyces sp. strain GY16 isolated from leaves of Broussonetia papyrifera.</title>
        <authorList>
            <person name="Mo P."/>
        </authorList>
    </citation>
    <scope>NUCLEOTIDE SEQUENCE [LARGE SCALE GENOMIC DNA]</scope>
    <source>
        <strain evidence="3 4">GY16</strain>
    </source>
</reference>
<dbReference type="KEGG" id="sphv:F9278_29630"/>
<evidence type="ECO:0000313" key="3">
    <source>
        <dbReference type="EMBL" id="QFQ99626.1"/>
    </source>
</evidence>
<organism evidence="3 4">
    <name type="scientific">Streptomyces phaeolivaceus</name>
    <dbReference type="NCBI Taxonomy" id="2653200"/>
    <lineage>
        <taxon>Bacteria</taxon>
        <taxon>Bacillati</taxon>
        <taxon>Actinomycetota</taxon>
        <taxon>Actinomycetes</taxon>
        <taxon>Kitasatosporales</taxon>
        <taxon>Streptomycetaceae</taxon>
        <taxon>Streptomyces</taxon>
    </lineage>
</organism>
<keyword evidence="3" id="KW-0067">ATP-binding</keyword>
<proteinExistence type="predicted"/>
<dbReference type="Gene3D" id="3.30.565.10">
    <property type="entry name" value="Histidine kinase-like ATPase, C-terminal domain"/>
    <property type="match status" value="1"/>
</dbReference>
<feature type="domain" description="Histidine kinase/HSP90-like ATPase" evidence="2">
    <location>
        <begin position="44"/>
        <end position="131"/>
    </location>
</feature>
<dbReference type="CDD" id="cd16936">
    <property type="entry name" value="HATPase_RsbW-like"/>
    <property type="match status" value="1"/>
</dbReference>
<evidence type="ECO:0000259" key="2">
    <source>
        <dbReference type="Pfam" id="PF13581"/>
    </source>
</evidence>
<name>A0A5P8K9E2_9ACTN</name>